<gene>
    <name evidence="2" type="ORF">PBY51_013925</name>
</gene>
<dbReference type="EMBL" id="JAUZQC010000023">
    <property type="protein sequence ID" value="KAK5849604.1"/>
    <property type="molecule type" value="Genomic_DNA"/>
</dbReference>
<protein>
    <submittedName>
        <fullName evidence="2">Uncharacterized protein</fullName>
    </submittedName>
</protein>
<name>A0AAN7WY24_ELEMC</name>
<dbReference type="Proteomes" id="UP001346869">
    <property type="component" value="Unassembled WGS sequence"/>
</dbReference>
<organism evidence="2 3">
    <name type="scientific">Eleginops maclovinus</name>
    <name type="common">Patagonian blennie</name>
    <name type="synonym">Eleginus maclovinus</name>
    <dbReference type="NCBI Taxonomy" id="56733"/>
    <lineage>
        <taxon>Eukaryota</taxon>
        <taxon>Metazoa</taxon>
        <taxon>Chordata</taxon>
        <taxon>Craniata</taxon>
        <taxon>Vertebrata</taxon>
        <taxon>Euteleostomi</taxon>
        <taxon>Actinopterygii</taxon>
        <taxon>Neopterygii</taxon>
        <taxon>Teleostei</taxon>
        <taxon>Neoteleostei</taxon>
        <taxon>Acanthomorphata</taxon>
        <taxon>Eupercaria</taxon>
        <taxon>Perciformes</taxon>
        <taxon>Notothenioidei</taxon>
        <taxon>Eleginopidae</taxon>
        <taxon>Eleginops</taxon>
    </lineage>
</organism>
<evidence type="ECO:0000313" key="3">
    <source>
        <dbReference type="Proteomes" id="UP001346869"/>
    </source>
</evidence>
<evidence type="ECO:0000313" key="2">
    <source>
        <dbReference type="EMBL" id="KAK5849604.1"/>
    </source>
</evidence>
<sequence>MQMEMKASRKHNNSITPHSLPLLRSVGARVEPCGVTDVQRSQCRGSLTHDADQSSPSVGGASSMYSD</sequence>
<comment type="caution">
    <text evidence="2">The sequence shown here is derived from an EMBL/GenBank/DDBJ whole genome shotgun (WGS) entry which is preliminary data.</text>
</comment>
<accession>A0AAN7WY24</accession>
<reference evidence="2 3" key="1">
    <citation type="journal article" date="2023" name="Genes (Basel)">
        <title>Chromosome-Level Genome Assembly and Circadian Gene Repertoire of the Patagonia Blennie Eleginops maclovinus-The Closest Ancestral Proxy of Antarctic Cryonotothenioids.</title>
        <authorList>
            <person name="Cheng C.C."/>
            <person name="Rivera-Colon A.G."/>
            <person name="Minhas B.F."/>
            <person name="Wilson L."/>
            <person name="Rayamajhi N."/>
            <person name="Vargas-Chacoff L."/>
            <person name="Catchen J.M."/>
        </authorList>
    </citation>
    <scope>NUCLEOTIDE SEQUENCE [LARGE SCALE GENOMIC DNA]</scope>
    <source>
        <strain evidence="2">JMC-PN-2008</strain>
    </source>
</reference>
<reference evidence="2 3" key="2">
    <citation type="journal article" date="2023" name="Mol. Biol. Evol.">
        <title>Genomics of Secondarily Temperate Adaptation in the Only Non-Antarctic Icefish.</title>
        <authorList>
            <person name="Rivera-Colon A.G."/>
            <person name="Rayamajhi N."/>
            <person name="Minhas B.F."/>
            <person name="Madrigal G."/>
            <person name="Bilyk K.T."/>
            <person name="Yoon V."/>
            <person name="Hune M."/>
            <person name="Gregory S."/>
            <person name="Cheng C.H.C."/>
            <person name="Catchen J.M."/>
        </authorList>
    </citation>
    <scope>NUCLEOTIDE SEQUENCE [LARGE SCALE GENOMIC DNA]</scope>
    <source>
        <strain evidence="2">JMC-PN-2008</strain>
    </source>
</reference>
<feature type="region of interest" description="Disordered" evidence="1">
    <location>
        <begin position="1"/>
        <end position="20"/>
    </location>
</feature>
<evidence type="ECO:0000256" key="1">
    <source>
        <dbReference type="SAM" id="MobiDB-lite"/>
    </source>
</evidence>
<keyword evidence="3" id="KW-1185">Reference proteome</keyword>
<feature type="region of interest" description="Disordered" evidence="1">
    <location>
        <begin position="41"/>
        <end position="67"/>
    </location>
</feature>
<dbReference type="AlphaFoldDB" id="A0AAN7WY24"/>
<proteinExistence type="predicted"/>